<dbReference type="GO" id="GO:0005634">
    <property type="term" value="C:nucleus"/>
    <property type="evidence" value="ECO:0007669"/>
    <property type="project" value="UniProtKB-SubCell"/>
</dbReference>
<dbReference type="Gene3D" id="1.10.10.60">
    <property type="entry name" value="Homeodomain-like"/>
    <property type="match status" value="1"/>
</dbReference>
<feature type="region of interest" description="Disordered" evidence="9">
    <location>
        <begin position="1"/>
        <end position="42"/>
    </location>
</feature>
<comment type="similarity">
    <text evidence="2">Belongs to the TALE/BELL homeobox family.</text>
</comment>
<dbReference type="Pfam" id="PF05920">
    <property type="entry name" value="Homeobox_KN"/>
    <property type="match status" value="1"/>
</dbReference>
<dbReference type="InterPro" id="IPR008422">
    <property type="entry name" value="KN_HD"/>
</dbReference>
<dbReference type="SUPFAM" id="SSF46689">
    <property type="entry name" value="Homeodomain-like"/>
    <property type="match status" value="1"/>
</dbReference>
<feature type="domain" description="Homeobox" evidence="10">
    <location>
        <begin position="336"/>
        <end position="377"/>
    </location>
</feature>
<dbReference type="Pfam" id="PF07526">
    <property type="entry name" value="POX"/>
    <property type="match status" value="1"/>
</dbReference>
<evidence type="ECO:0000313" key="12">
    <source>
        <dbReference type="Proteomes" id="UP001279734"/>
    </source>
</evidence>
<evidence type="ECO:0000256" key="9">
    <source>
        <dbReference type="SAM" id="MobiDB-lite"/>
    </source>
</evidence>
<feature type="compositionally biased region" description="Basic and acidic residues" evidence="9">
    <location>
        <begin position="15"/>
        <end position="30"/>
    </location>
</feature>
<evidence type="ECO:0000256" key="5">
    <source>
        <dbReference type="ARBA" id="ARBA00023155"/>
    </source>
</evidence>
<organism evidence="11 12">
    <name type="scientific">Nepenthes gracilis</name>
    <name type="common">Slender pitcher plant</name>
    <dbReference type="NCBI Taxonomy" id="150966"/>
    <lineage>
        <taxon>Eukaryota</taxon>
        <taxon>Viridiplantae</taxon>
        <taxon>Streptophyta</taxon>
        <taxon>Embryophyta</taxon>
        <taxon>Tracheophyta</taxon>
        <taxon>Spermatophyta</taxon>
        <taxon>Magnoliopsida</taxon>
        <taxon>eudicotyledons</taxon>
        <taxon>Gunneridae</taxon>
        <taxon>Pentapetalae</taxon>
        <taxon>Caryophyllales</taxon>
        <taxon>Nepenthaceae</taxon>
        <taxon>Nepenthes</taxon>
    </lineage>
</organism>
<evidence type="ECO:0000256" key="8">
    <source>
        <dbReference type="PROSITE-ProRule" id="PRU00108"/>
    </source>
</evidence>
<dbReference type="PANTHER" id="PTHR11850">
    <property type="entry name" value="HOMEOBOX PROTEIN TRANSCRIPTION FACTORS"/>
    <property type="match status" value="1"/>
</dbReference>
<keyword evidence="7 8" id="KW-0539">Nucleus</keyword>
<dbReference type="GO" id="GO:0003677">
    <property type="term" value="F:DNA binding"/>
    <property type="evidence" value="ECO:0007669"/>
    <property type="project" value="UniProtKB-UniRule"/>
</dbReference>
<dbReference type="EMBL" id="BSYO01000015">
    <property type="protein sequence ID" value="GMH15376.1"/>
    <property type="molecule type" value="Genomic_DNA"/>
</dbReference>
<protein>
    <recommendedName>
        <fullName evidence="10">Homeobox domain-containing protein</fullName>
    </recommendedName>
</protein>
<dbReference type="AlphaFoldDB" id="A0AAD3XT37"/>
<evidence type="ECO:0000256" key="4">
    <source>
        <dbReference type="ARBA" id="ARBA00023125"/>
    </source>
</evidence>
<sequence>MEEEPFGPFHIPQQSRRDKLRINPPNDDRSLPPPPPPSLTYLTTHRSDLLNLTPAMDPHNVSPSSSSSHFPRFNSLSSPFNDSYGSATDIMITSGSVKKSELSRLTNSSPHDEMAAYGGLNLSLATSNRGRLSDPLSAQKCKSAMPTPVGPFTGYASILSRSRFLDPAQELLEDFCGAYRGMIDNLGENAPILEDSAPWCDNNFADRCGNSGLLSMLYEVYRRYRLYCQQMNSAVTSFETVAGLGNAAPFLWLAIKVMSKHFHCLKNAILDQIQLTSKSYSSGENLKGGTGLSPAADPVHHNQKQAQNSSFLQHPVWCSQRGFPDKAVAVLRTWLFENFLHPYPTDSDKQMLAQRTGLSRNQVSNWFTNARVRLWKPMVEEIHTLEKRGQLSSEVENNRGFINILADDLSANHQPSEEDTQLMPIQEAEGDQRKRSRIRFSQVPEQSKEQLDMLPCDTVSSNQLMGVRESQTSRESSNSSAFVDTAVGLSWGQGLQFRLAK</sequence>
<evidence type="ECO:0000256" key="2">
    <source>
        <dbReference type="ARBA" id="ARBA00006454"/>
    </source>
</evidence>
<keyword evidence="3" id="KW-0805">Transcription regulation</keyword>
<accession>A0AAD3XT37</accession>
<feature type="DNA-binding region" description="Homeobox" evidence="8">
    <location>
        <begin position="338"/>
        <end position="378"/>
    </location>
</feature>
<dbReference type="SMART" id="SM00389">
    <property type="entry name" value="HOX"/>
    <property type="match status" value="1"/>
</dbReference>
<reference evidence="11" key="1">
    <citation type="submission" date="2023-05" db="EMBL/GenBank/DDBJ databases">
        <title>Nepenthes gracilis genome sequencing.</title>
        <authorList>
            <person name="Fukushima K."/>
        </authorList>
    </citation>
    <scope>NUCLEOTIDE SEQUENCE</scope>
    <source>
        <strain evidence="11">SING2019-196</strain>
    </source>
</reference>
<dbReference type="GO" id="GO:0006355">
    <property type="term" value="P:regulation of DNA-templated transcription"/>
    <property type="evidence" value="ECO:0007669"/>
    <property type="project" value="InterPro"/>
</dbReference>
<evidence type="ECO:0000259" key="10">
    <source>
        <dbReference type="PROSITE" id="PS50071"/>
    </source>
</evidence>
<comment type="subcellular location">
    <subcellularLocation>
        <location evidence="1 8">Nucleus</location>
    </subcellularLocation>
</comment>
<feature type="region of interest" description="Disordered" evidence="9">
    <location>
        <begin position="286"/>
        <end position="305"/>
    </location>
</feature>
<keyword evidence="12" id="KW-1185">Reference proteome</keyword>
<dbReference type="InterPro" id="IPR006563">
    <property type="entry name" value="POX_dom"/>
</dbReference>
<name>A0AAD3XT37_NEPGR</name>
<comment type="caution">
    <text evidence="11">The sequence shown here is derived from an EMBL/GenBank/DDBJ whole genome shotgun (WGS) entry which is preliminary data.</text>
</comment>
<dbReference type="InterPro" id="IPR050224">
    <property type="entry name" value="TALE_homeobox"/>
</dbReference>
<keyword evidence="5 8" id="KW-0371">Homeobox</keyword>
<dbReference type="SMART" id="SM00574">
    <property type="entry name" value="POX"/>
    <property type="match status" value="1"/>
</dbReference>
<dbReference type="CDD" id="cd00086">
    <property type="entry name" value="homeodomain"/>
    <property type="match status" value="1"/>
</dbReference>
<gene>
    <name evidence="11" type="ORF">Nepgr_017217</name>
</gene>
<dbReference type="InterPro" id="IPR009057">
    <property type="entry name" value="Homeodomain-like_sf"/>
</dbReference>
<proteinExistence type="inferred from homology"/>
<dbReference type="Proteomes" id="UP001279734">
    <property type="component" value="Unassembled WGS sequence"/>
</dbReference>
<dbReference type="PROSITE" id="PS50071">
    <property type="entry name" value="HOMEOBOX_2"/>
    <property type="match status" value="1"/>
</dbReference>
<evidence type="ECO:0000256" key="1">
    <source>
        <dbReference type="ARBA" id="ARBA00004123"/>
    </source>
</evidence>
<keyword evidence="4 8" id="KW-0238">DNA-binding</keyword>
<evidence type="ECO:0000256" key="3">
    <source>
        <dbReference type="ARBA" id="ARBA00023015"/>
    </source>
</evidence>
<evidence type="ECO:0000256" key="6">
    <source>
        <dbReference type="ARBA" id="ARBA00023163"/>
    </source>
</evidence>
<evidence type="ECO:0000256" key="7">
    <source>
        <dbReference type="ARBA" id="ARBA00023242"/>
    </source>
</evidence>
<evidence type="ECO:0000313" key="11">
    <source>
        <dbReference type="EMBL" id="GMH15376.1"/>
    </source>
</evidence>
<dbReference type="InterPro" id="IPR001356">
    <property type="entry name" value="HD"/>
</dbReference>
<keyword evidence="6" id="KW-0804">Transcription</keyword>